<dbReference type="EMBL" id="JAUTXU010000007">
    <property type="protein sequence ID" value="KAK3723883.1"/>
    <property type="molecule type" value="Genomic_DNA"/>
</dbReference>
<protein>
    <submittedName>
        <fullName evidence="1">Uncharacterized protein</fullName>
    </submittedName>
</protein>
<comment type="caution">
    <text evidence="1">The sequence shown here is derived from an EMBL/GenBank/DDBJ whole genome shotgun (WGS) entry which is preliminary data.</text>
</comment>
<evidence type="ECO:0000313" key="1">
    <source>
        <dbReference type="EMBL" id="KAK3723883.1"/>
    </source>
</evidence>
<dbReference type="Proteomes" id="UP001281147">
    <property type="component" value="Unassembled WGS sequence"/>
</dbReference>
<reference evidence="1" key="1">
    <citation type="submission" date="2023-07" db="EMBL/GenBank/DDBJ databases">
        <title>Black Yeasts Isolated from many extreme environments.</title>
        <authorList>
            <person name="Coleine C."/>
            <person name="Stajich J.E."/>
            <person name="Selbmann L."/>
        </authorList>
    </citation>
    <scope>NUCLEOTIDE SEQUENCE</scope>
    <source>
        <strain evidence="1">CCFEE 5714</strain>
    </source>
</reference>
<evidence type="ECO:0000313" key="2">
    <source>
        <dbReference type="Proteomes" id="UP001281147"/>
    </source>
</evidence>
<accession>A0ACC3NVC8</accession>
<sequence length="399" mass="44677">MKRLYIEKEGHPGPDYSDMWSWVCTEAHKHTGKAARSACREELKRVVPIPDAQRLRHYNYRQAMHIYIGPERARAAFRGSFAESTTVFVELPQETVKDFTLFIHWLYTGDIRCLTREEHQQYQDYQSVLSRGCLANLDPDEQTNGSGLTTPDAKGPAAEGQSKTPPASPSSRTDIADRSLLGSDKPNDGGLVLNSVPRAATMGSAEVLPDDRHCKVDASLGSSNEEKECFTTFAQRVQDDIVSLYIFADRREIPGLRNKIINALAGCRESGWPLLSTTERINLAYSALPPNSALCKYLAAEAAWMWDQDFGDTNDLEDLPAEFSARAMRLFLSRTSALGGAPVAKAADSRPWWRYDLCFAHDHENEDAKIACKEEMKDFYVAMLSRGPQMEPVKVDFDV</sequence>
<organism evidence="1 2">
    <name type="scientific">Vermiconidia calcicola</name>
    <dbReference type="NCBI Taxonomy" id="1690605"/>
    <lineage>
        <taxon>Eukaryota</taxon>
        <taxon>Fungi</taxon>
        <taxon>Dikarya</taxon>
        <taxon>Ascomycota</taxon>
        <taxon>Pezizomycotina</taxon>
        <taxon>Dothideomycetes</taxon>
        <taxon>Dothideomycetidae</taxon>
        <taxon>Mycosphaerellales</taxon>
        <taxon>Extremaceae</taxon>
        <taxon>Vermiconidia</taxon>
    </lineage>
</organism>
<keyword evidence="2" id="KW-1185">Reference proteome</keyword>
<name>A0ACC3NVC8_9PEZI</name>
<gene>
    <name evidence="1" type="ORF">LTR37_001367</name>
</gene>
<proteinExistence type="predicted"/>